<evidence type="ECO:0000256" key="1">
    <source>
        <dbReference type="SAM" id="MobiDB-lite"/>
    </source>
</evidence>
<feature type="region of interest" description="Disordered" evidence="1">
    <location>
        <begin position="80"/>
        <end position="105"/>
    </location>
</feature>
<keyword evidence="3" id="KW-1185">Reference proteome</keyword>
<accession>A0A9P0E042</accession>
<name>A0A9P0E042_PHYSR</name>
<sequence>MNLIDIVNNPEIAGSVEKKLKKGGDSAKIPTGRIERKITKMGKRTESAPKKSRQELMEENDDLREKVEELQEKLERILEKMETTNQQKEITGKREKKVSDNISNSDNMLANAEAYNIRECMDTEAPSDAENANGDELSDFVEVVRRKNRQKRNKPEIRHIEMEGSSQQHKTSVVNTPPAIIVKEDPKTLTEILKSGIEPSVAKNSFRTPKPTAARLGFSKSVPLEAA</sequence>
<feature type="compositionally biased region" description="Basic and acidic residues" evidence="1">
    <location>
        <begin position="90"/>
        <end position="99"/>
    </location>
</feature>
<feature type="region of interest" description="Disordered" evidence="1">
    <location>
        <begin position="148"/>
        <end position="179"/>
    </location>
</feature>
<evidence type="ECO:0000313" key="3">
    <source>
        <dbReference type="Proteomes" id="UP001153712"/>
    </source>
</evidence>
<feature type="compositionally biased region" description="Basic and acidic residues" evidence="1">
    <location>
        <begin position="39"/>
        <end position="56"/>
    </location>
</feature>
<feature type="region of interest" description="Disordered" evidence="1">
    <location>
        <begin position="202"/>
        <end position="227"/>
    </location>
</feature>
<feature type="compositionally biased region" description="Polar residues" evidence="1">
    <location>
        <begin position="164"/>
        <end position="175"/>
    </location>
</feature>
<feature type="compositionally biased region" description="Basic and acidic residues" evidence="1">
    <location>
        <begin position="153"/>
        <end position="162"/>
    </location>
</feature>
<dbReference type="EMBL" id="CAKJVH030000039">
    <property type="protein sequence ID" value="CAH1188802.1"/>
    <property type="molecule type" value="Genomic_DNA"/>
</dbReference>
<comment type="caution">
    <text evidence="2">The sequence shown here is derived from an EMBL/GenBank/DDBJ whole genome shotgun (WGS) entry which is preliminary data.</text>
</comment>
<feature type="region of interest" description="Disordered" evidence="1">
    <location>
        <begin position="39"/>
        <end position="64"/>
    </location>
</feature>
<organism evidence="2 3">
    <name type="scientific">Phyllotreta striolata</name>
    <name type="common">Striped flea beetle</name>
    <name type="synonym">Crioceris striolata</name>
    <dbReference type="NCBI Taxonomy" id="444603"/>
    <lineage>
        <taxon>Eukaryota</taxon>
        <taxon>Metazoa</taxon>
        <taxon>Ecdysozoa</taxon>
        <taxon>Arthropoda</taxon>
        <taxon>Hexapoda</taxon>
        <taxon>Insecta</taxon>
        <taxon>Pterygota</taxon>
        <taxon>Neoptera</taxon>
        <taxon>Endopterygota</taxon>
        <taxon>Coleoptera</taxon>
        <taxon>Polyphaga</taxon>
        <taxon>Cucujiformia</taxon>
        <taxon>Chrysomeloidea</taxon>
        <taxon>Chrysomelidae</taxon>
        <taxon>Galerucinae</taxon>
        <taxon>Alticini</taxon>
        <taxon>Phyllotreta</taxon>
    </lineage>
</organism>
<evidence type="ECO:0000313" key="2">
    <source>
        <dbReference type="EMBL" id="CAH1188802.1"/>
    </source>
</evidence>
<proteinExistence type="predicted"/>
<gene>
    <name evidence="2" type="ORF">PHYEVI_LOCUS11856</name>
</gene>
<dbReference type="Proteomes" id="UP001153712">
    <property type="component" value="Unassembled WGS sequence"/>
</dbReference>
<reference evidence="2" key="1">
    <citation type="submission" date="2022-01" db="EMBL/GenBank/DDBJ databases">
        <authorList>
            <person name="King R."/>
        </authorList>
    </citation>
    <scope>NUCLEOTIDE SEQUENCE</scope>
</reference>
<dbReference type="AlphaFoldDB" id="A0A9P0E042"/>
<protein>
    <submittedName>
        <fullName evidence="2">Uncharacterized protein</fullName>
    </submittedName>
</protein>